<dbReference type="Proteomes" id="UP000263900">
    <property type="component" value="Chromosome"/>
</dbReference>
<name>A0A3B7MZD2_9BACT</name>
<sequence length="294" mass="33365">MAGISSKANTSLISNRYKFNGKEEQRREFSDGRGLELIDYGARMLDQQIGRWHVIDPMADKMRRWSPYNYAFDNPVRFIDPDGMEPWTDYYNLLGRKVKHIEDGKTDKKIVLTRNKNEKDIDEAIQKGHVIENPTDAVVDKMSESYDKTEKNGNEHGFMVGKTGKTSKIVEGTEDELPGEKRSEARADLKEQGDEPAYDAHTHGLHKREDVGNINFGNSEPSSQDKKPASMKGYSQPSVVLGYGPDPVHPDPNRVGGTIERTFHRRIGFYNDKGSITNLKFADFVDLVKKLNKN</sequence>
<reference evidence="2 3" key="1">
    <citation type="submission" date="2018-09" db="EMBL/GenBank/DDBJ databases">
        <title>Genome sequencing of strain 6GH32-13.</title>
        <authorList>
            <person name="Weon H.-Y."/>
            <person name="Heo J."/>
            <person name="Kwon S.-W."/>
        </authorList>
    </citation>
    <scope>NUCLEOTIDE SEQUENCE [LARGE SCALE GENOMIC DNA]</scope>
    <source>
        <strain evidence="2 3">5GH32-13</strain>
    </source>
</reference>
<organism evidence="2 3">
    <name type="scientific">Paraflavitalea soli</name>
    <dbReference type="NCBI Taxonomy" id="2315862"/>
    <lineage>
        <taxon>Bacteria</taxon>
        <taxon>Pseudomonadati</taxon>
        <taxon>Bacteroidota</taxon>
        <taxon>Chitinophagia</taxon>
        <taxon>Chitinophagales</taxon>
        <taxon>Chitinophagaceae</taxon>
        <taxon>Paraflavitalea</taxon>
    </lineage>
</organism>
<dbReference type="NCBIfam" id="TIGR03696">
    <property type="entry name" value="Rhs_assc_core"/>
    <property type="match status" value="1"/>
</dbReference>
<dbReference type="Gene3D" id="2.180.10.10">
    <property type="entry name" value="RHS repeat-associated core"/>
    <property type="match status" value="1"/>
</dbReference>
<dbReference type="AlphaFoldDB" id="A0A3B7MZD2"/>
<evidence type="ECO:0000313" key="3">
    <source>
        <dbReference type="Proteomes" id="UP000263900"/>
    </source>
</evidence>
<accession>A0A3B7MZD2</accession>
<feature type="region of interest" description="Disordered" evidence="1">
    <location>
        <begin position="146"/>
        <end position="237"/>
    </location>
</feature>
<proteinExistence type="predicted"/>
<keyword evidence="3" id="KW-1185">Reference proteome</keyword>
<dbReference type="InterPro" id="IPR022385">
    <property type="entry name" value="Rhs_assc_core"/>
</dbReference>
<feature type="compositionally biased region" description="Basic and acidic residues" evidence="1">
    <location>
        <begin position="178"/>
        <end position="211"/>
    </location>
</feature>
<evidence type="ECO:0000256" key="1">
    <source>
        <dbReference type="SAM" id="MobiDB-lite"/>
    </source>
</evidence>
<protein>
    <recommendedName>
        <fullName evidence="4">RHS repeat-associated core domain-containing protein</fullName>
    </recommendedName>
</protein>
<evidence type="ECO:0000313" key="2">
    <source>
        <dbReference type="EMBL" id="AXY78579.1"/>
    </source>
</evidence>
<dbReference type="EMBL" id="CP032157">
    <property type="protein sequence ID" value="AXY78579.1"/>
    <property type="molecule type" value="Genomic_DNA"/>
</dbReference>
<dbReference type="KEGG" id="pseg:D3H65_09140"/>
<gene>
    <name evidence="2" type="ORF">D3H65_09140</name>
</gene>
<evidence type="ECO:0008006" key="4">
    <source>
        <dbReference type="Google" id="ProtNLM"/>
    </source>
</evidence>
<dbReference type="OrthoDB" id="644170at2"/>